<sequence length="668" mass="75607">MDNHFHVFTNIKYISFFFFFSIITTFFPQQSKSAYDYSTCRDIKNSYSCGNITNISYPFWGQNGDRNCSAGKPFYLNCNENNVTTIMLSLKNFTVLDIKTTTHTIKLQKPDLFKDLCSPQFDDNFLPPTLFHFLKNITLYYDCSSEYSYISPCGPQSKNPSFFYVGDDNNEKVLESCKGHIQVPVGTDFPIENTRGGYFERDVLESGLVKGFEVEYIVEDEECLKCLGSDEGDCEWKNNNCYDICPNGSIAHSSHCHKSQSSKKTVVIGVASAMFVVLVLIIGIYLYRRKKNIRYAKSYVQSRSLSTDPSSKDLERGSQYFGGSQNFGVQHFTYTELEEATNYFDPTKELGEGGFGTVYFGKLYDGRSVAVKRLYENNYKRVEQFMNEVKLLAGLVHPNLVSLYGCTSRHSRELLLVYEYVSNGTVADHLHGKQTKHGKLSWPIRMNIAVETASALKYLHISDIIHRDIKTNNILLDAHFRVKVADFGLSRLFPYDQTHVSTAPQGTPGYVDPDYHQCYQLTDKSDVYSFGVVMIELISSLPAVDITRHRHEINLANMAINRIQNQALHEIVDPTLSYESDPKVKKMINAIGELAFQCLQSSKELRPCMDDVLETLLDIQSDGKHKSKPEVMDISSLADDVVLLNHDPPPLSPDSNLGSNYTTPNTSG</sequence>
<keyword evidence="2" id="KW-1185">Reference proteome</keyword>
<dbReference type="Proteomes" id="UP001177021">
    <property type="component" value="Unassembled WGS sequence"/>
</dbReference>
<proteinExistence type="predicted"/>
<reference evidence="1" key="1">
    <citation type="submission" date="2023-10" db="EMBL/GenBank/DDBJ databases">
        <authorList>
            <person name="Rodriguez Cubillos JULIANA M."/>
            <person name="De Vega J."/>
        </authorList>
    </citation>
    <scope>NUCLEOTIDE SEQUENCE</scope>
</reference>
<name>A0ACB0IZU6_TRIPR</name>
<gene>
    <name evidence="1" type="ORF">MILVUS5_LOCUS7459</name>
</gene>
<protein>
    <submittedName>
        <fullName evidence="1">Uncharacterized protein</fullName>
    </submittedName>
</protein>
<dbReference type="EMBL" id="CASHSV030000013">
    <property type="protein sequence ID" value="CAJ2637058.1"/>
    <property type="molecule type" value="Genomic_DNA"/>
</dbReference>
<accession>A0ACB0IZU6</accession>
<evidence type="ECO:0000313" key="1">
    <source>
        <dbReference type="EMBL" id="CAJ2637058.1"/>
    </source>
</evidence>
<organism evidence="1 2">
    <name type="scientific">Trifolium pratense</name>
    <name type="common">Red clover</name>
    <dbReference type="NCBI Taxonomy" id="57577"/>
    <lineage>
        <taxon>Eukaryota</taxon>
        <taxon>Viridiplantae</taxon>
        <taxon>Streptophyta</taxon>
        <taxon>Embryophyta</taxon>
        <taxon>Tracheophyta</taxon>
        <taxon>Spermatophyta</taxon>
        <taxon>Magnoliopsida</taxon>
        <taxon>eudicotyledons</taxon>
        <taxon>Gunneridae</taxon>
        <taxon>Pentapetalae</taxon>
        <taxon>rosids</taxon>
        <taxon>fabids</taxon>
        <taxon>Fabales</taxon>
        <taxon>Fabaceae</taxon>
        <taxon>Papilionoideae</taxon>
        <taxon>50 kb inversion clade</taxon>
        <taxon>NPAAA clade</taxon>
        <taxon>Hologalegina</taxon>
        <taxon>IRL clade</taxon>
        <taxon>Trifolieae</taxon>
        <taxon>Trifolium</taxon>
    </lineage>
</organism>
<comment type="caution">
    <text evidence="1">The sequence shown here is derived from an EMBL/GenBank/DDBJ whole genome shotgun (WGS) entry which is preliminary data.</text>
</comment>
<evidence type="ECO:0000313" key="2">
    <source>
        <dbReference type="Proteomes" id="UP001177021"/>
    </source>
</evidence>